<evidence type="ECO:0000313" key="5">
    <source>
        <dbReference type="EMBL" id="TRL36703.1"/>
    </source>
</evidence>
<dbReference type="InterPro" id="IPR008397">
    <property type="entry name" value="Alginate_lyase_dom"/>
</dbReference>
<keyword evidence="1 3" id="KW-0732">Signal</keyword>
<accession>A0A549T493</accession>
<dbReference type="Gene3D" id="1.50.10.100">
    <property type="entry name" value="Chondroitin AC/alginate lyase"/>
    <property type="match status" value="1"/>
</dbReference>
<feature type="signal peptide" evidence="3">
    <location>
        <begin position="1"/>
        <end position="26"/>
    </location>
</feature>
<dbReference type="EMBL" id="VJMG01000050">
    <property type="protein sequence ID" value="TRL36703.1"/>
    <property type="molecule type" value="Genomic_DNA"/>
</dbReference>
<evidence type="ECO:0000313" key="6">
    <source>
        <dbReference type="Proteomes" id="UP000316801"/>
    </source>
</evidence>
<keyword evidence="2 5" id="KW-0456">Lyase</keyword>
<dbReference type="Pfam" id="PF05426">
    <property type="entry name" value="Alginate_lyase"/>
    <property type="match status" value="1"/>
</dbReference>
<evidence type="ECO:0000256" key="1">
    <source>
        <dbReference type="ARBA" id="ARBA00022729"/>
    </source>
</evidence>
<feature type="chain" id="PRO_5021991320" evidence="3">
    <location>
        <begin position="27"/>
        <end position="340"/>
    </location>
</feature>
<evidence type="ECO:0000259" key="4">
    <source>
        <dbReference type="Pfam" id="PF05426"/>
    </source>
</evidence>
<evidence type="ECO:0000256" key="2">
    <source>
        <dbReference type="ARBA" id="ARBA00023239"/>
    </source>
</evidence>
<feature type="domain" description="Alginate lyase" evidence="4">
    <location>
        <begin position="43"/>
        <end position="278"/>
    </location>
</feature>
<protein>
    <submittedName>
        <fullName evidence="5">Alginate lyase family protein</fullName>
    </submittedName>
</protein>
<comment type="caution">
    <text evidence="5">The sequence shown here is derived from an EMBL/GenBank/DDBJ whole genome shotgun (WGS) entry which is preliminary data.</text>
</comment>
<dbReference type="Proteomes" id="UP000316801">
    <property type="component" value="Unassembled WGS sequence"/>
</dbReference>
<reference evidence="5 6" key="1">
    <citation type="submission" date="2019-07" db="EMBL/GenBank/DDBJ databases">
        <title>Ln-dependent methylotrophs.</title>
        <authorList>
            <person name="Tani A."/>
        </authorList>
    </citation>
    <scope>NUCLEOTIDE SEQUENCE [LARGE SCALE GENOMIC DNA]</scope>
    <source>
        <strain evidence="5 6">SM12</strain>
    </source>
</reference>
<dbReference type="GO" id="GO:0042597">
    <property type="term" value="C:periplasmic space"/>
    <property type="evidence" value="ECO:0007669"/>
    <property type="project" value="InterPro"/>
</dbReference>
<dbReference type="AlphaFoldDB" id="A0A549T493"/>
<proteinExistence type="predicted"/>
<keyword evidence="6" id="KW-1185">Reference proteome</keyword>
<dbReference type="GO" id="GO:0016829">
    <property type="term" value="F:lyase activity"/>
    <property type="evidence" value="ECO:0007669"/>
    <property type="project" value="UniProtKB-KW"/>
</dbReference>
<dbReference type="RefSeq" id="WP_143126486.1">
    <property type="nucleotide sequence ID" value="NZ_VJMG01000050.1"/>
</dbReference>
<evidence type="ECO:0000256" key="3">
    <source>
        <dbReference type="SAM" id="SignalP"/>
    </source>
</evidence>
<organism evidence="5 6">
    <name type="scientific">Rhizobium straminoryzae</name>
    <dbReference type="NCBI Taxonomy" id="1387186"/>
    <lineage>
        <taxon>Bacteria</taxon>
        <taxon>Pseudomonadati</taxon>
        <taxon>Pseudomonadota</taxon>
        <taxon>Alphaproteobacteria</taxon>
        <taxon>Hyphomicrobiales</taxon>
        <taxon>Rhizobiaceae</taxon>
        <taxon>Rhizobium/Agrobacterium group</taxon>
        <taxon>Rhizobium</taxon>
    </lineage>
</organism>
<sequence>MSRPFAGHSLCLLLALLVAAPDQGLALTCEKLNAAEVKSLRRAVEKEPDAPRALPRVHTEGTLPHQGIRDESIAAEKDWPLMRRLALLYRAGHRPEDLSRAERLLDAWAKTYRPSFNPIDETGLDATIDAYALLAPDLDDATRSAVSAFLRKLGEGYLRQLEHNLDPSKGSWINNWTSHRVKLAALSAFALHDKAMIDRAEAQFVAQLARNIAPDGETVDFRQRDALHYVVYDLEPLLRAAVEAKTEGMDWYRLKGPQGGDLRAALDWLLPYAAGEKPHQEFVHSTVTFDAERRQAGVKGFEGMWDPALSGRLYRMAAQLDPRYASIADRLDGQDLCRKP</sequence>
<dbReference type="SUPFAM" id="SSF48230">
    <property type="entry name" value="Chondroitin AC/alginate lyase"/>
    <property type="match status" value="1"/>
</dbReference>
<dbReference type="InterPro" id="IPR008929">
    <property type="entry name" value="Chondroitin_lyas"/>
</dbReference>
<name>A0A549T493_9HYPH</name>
<gene>
    <name evidence="5" type="ORF">FNA46_17400</name>
</gene>